<comment type="cofactor">
    <cofactor evidence="1 8">
        <name>heme</name>
        <dbReference type="ChEBI" id="CHEBI:30413"/>
    </cofactor>
</comment>
<dbReference type="InterPro" id="IPR002401">
    <property type="entry name" value="Cyt_P450_E_grp-I"/>
</dbReference>
<keyword evidence="5 9" id="KW-0560">Oxidoreductase</keyword>
<dbReference type="GO" id="GO:0005506">
    <property type="term" value="F:iron ion binding"/>
    <property type="evidence" value="ECO:0007669"/>
    <property type="project" value="InterPro"/>
</dbReference>
<evidence type="ECO:0000313" key="10">
    <source>
        <dbReference type="EMBL" id="KAF2299001.1"/>
    </source>
</evidence>
<evidence type="ECO:0000256" key="6">
    <source>
        <dbReference type="ARBA" id="ARBA00023004"/>
    </source>
</evidence>
<feature type="binding site" description="axial binding residue" evidence="8">
    <location>
        <position position="467"/>
    </location>
    <ligand>
        <name>heme</name>
        <dbReference type="ChEBI" id="CHEBI:30413"/>
    </ligand>
    <ligandPart>
        <name>Fe</name>
        <dbReference type="ChEBI" id="CHEBI:18248"/>
    </ligandPart>
</feature>
<evidence type="ECO:0000256" key="7">
    <source>
        <dbReference type="ARBA" id="ARBA00023033"/>
    </source>
</evidence>
<keyword evidence="7 9" id="KW-0503">Monooxygenase</keyword>
<evidence type="ECO:0000256" key="1">
    <source>
        <dbReference type="ARBA" id="ARBA00001971"/>
    </source>
</evidence>
<evidence type="ECO:0000256" key="4">
    <source>
        <dbReference type="ARBA" id="ARBA00022723"/>
    </source>
</evidence>
<evidence type="ECO:0000256" key="3">
    <source>
        <dbReference type="ARBA" id="ARBA00022617"/>
    </source>
</evidence>
<dbReference type="InterPro" id="IPR036396">
    <property type="entry name" value="Cyt_P450_sf"/>
</dbReference>
<dbReference type="CDD" id="cd11073">
    <property type="entry name" value="CYP76-like"/>
    <property type="match status" value="1"/>
</dbReference>
<dbReference type="InterPro" id="IPR001128">
    <property type="entry name" value="Cyt_P450"/>
</dbReference>
<sequence>MLELISGWWSWWWDASNEGEKVIRSVLTIVVTITTVFCLLWNTDKKSKKAMAPLPPGPKGLPLIGYLPFLGTFLHKKFTELAGKYGSIYKLWLGNKLCIVISSPSLAKEVFRDKDAIFANRDPPTASRIASYGGNDIAWSSYGPEWKKMRKVFVREMLSKGTLDACYPMRKQEVHNAIRGVYEKAGNPVDFGELVFEIIANAINSMLCGGTVKGEKWISFVSEFRKLAEELMVLQGKPNVSDLFPVLGRFDLQGVERQTKRILSSFDQVLTSVIEQHLNTGPNVEKSERTKNFLQILLDLNKHGDAETSITTNQLKSLLLDIVVGGTDTTSTTLEWTMAELMLHQEIMEKVYQELDEVVGHSNVVEEFHLPNLQLLNAVMKETLRLHPALPLSVPHISSQFCTLGGYTIPKGSTVFLNVNAIHKDPVLWDNALEFRPERFLNKDSGSFDYSGNNFQYLPFGSGRRICPGVPLAERMFMFILASLLHSFEWKLLNGTEVELSDKFGIVVKKKNPLLLIAKPRLSNFDLY</sequence>
<comment type="caution">
    <text evidence="10">The sequence shown here is derived from an EMBL/GenBank/DDBJ whole genome shotgun (WGS) entry which is preliminary data.</text>
</comment>
<reference evidence="10 11" key="1">
    <citation type="journal article" date="2020" name="Mol. Plant">
        <title>The Chromosome-Based Rubber Tree Genome Provides New Insights into Spurge Genome Evolution and Rubber Biosynthesis.</title>
        <authorList>
            <person name="Liu J."/>
            <person name="Shi C."/>
            <person name="Shi C.C."/>
            <person name="Li W."/>
            <person name="Zhang Q.J."/>
            <person name="Zhang Y."/>
            <person name="Li K."/>
            <person name="Lu H.F."/>
            <person name="Shi C."/>
            <person name="Zhu S.T."/>
            <person name="Xiao Z.Y."/>
            <person name="Nan H."/>
            <person name="Yue Y."/>
            <person name="Zhu X.G."/>
            <person name="Wu Y."/>
            <person name="Hong X.N."/>
            <person name="Fan G.Y."/>
            <person name="Tong Y."/>
            <person name="Zhang D."/>
            <person name="Mao C.L."/>
            <person name="Liu Y.L."/>
            <person name="Hao S.J."/>
            <person name="Liu W.Q."/>
            <person name="Lv M.Q."/>
            <person name="Zhang H.B."/>
            <person name="Liu Y."/>
            <person name="Hu-Tang G.R."/>
            <person name="Wang J.P."/>
            <person name="Wang J.H."/>
            <person name="Sun Y.H."/>
            <person name="Ni S.B."/>
            <person name="Chen W.B."/>
            <person name="Zhang X.C."/>
            <person name="Jiao Y.N."/>
            <person name="Eichler E.E."/>
            <person name="Li G.H."/>
            <person name="Liu X."/>
            <person name="Gao L.Z."/>
        </authorList>
    </citation>
    <scope>NUCLEOTIDE SEQUENCE [LARGE SCALE GENOMIC DNA]</scope>
    <source>
        <strain evidence="11">cv. GT1</strain>
        <tissue evidence="10">Leaf</tissue>
    </source>
</reference>
<dbReference type="GO" id="GO:0016705">
    <property type="term" value="F:oxidoreductase activity, acting on paired donors, with incorporation or reduction of molecular oxygen"/>
    <property type="evidence" value="ECO:0007669"/>
    <property type="project" value="InterPro"/>
</dbReference>
<comment type="similarity">
    <text evidence="2 9">Belongs to the cytochrome P450 family.</text>
</comment>
<dbReference type="PRINTS" id="PR00463">
    <property type="entry name" value="EP450I"/>
</dbReference>
<evidence type="ECO:0000256" key="5">
    <source>
        <dbReference type="ARBA" id="ARBA00023002"/>
    </source>
</evidence>
<keyword evidence="4 8" id="KW-0479">Metal-binding</keyword>
<dbReference type="PROSITE" id="PS00086">
    <property type="entry name" value="CYTOCHROME_P450"/>
    <property type="match status" value="1"/>
</dbReference>
<dbReference type="EMBL" id="JAAGAX010000011">
    <property type="protein sequence ID" value="KAF2299001.1"/>
    <property type="molecule type" value="Genomic_DNA"/>
</dbReference>
<dbReference type="GO" id="GO:0020037">
    <property type="term" value="F:heme binding"/>
    <property type="evidence" value="ECO:0007669"/>
    <property type="project" value="InterPro"/>
</dbReference>
<dbReference type="SUPFAM" id="SSF48264">
    <property type="entry name" value="Cytochrome P450"/>
    <property type="match status" value="1"/>
</dbReference>
<dbReference type="Gene3D" id="1.10.630.10">
    <property type="entry name" value="Cytochrome P450"/>
    <property type="match status" value="1"/>
</dbReference>
<dbReference type="Proteomes" id="UP000467840">
    <property type="component" value="Chromosome 1"/>
</dbReference>
<evidence type="ECO:0000256" key="9">
    <source>
        <dbReference type="RuleBase" id="RU000461"/>
    </source>
</evidence>
<evidence type="ECO:0000256" key="2">
    <source>
        <dbReference type="ARBA" id="ARBA00010617"/>
    </source>
</evidence>
<evidence type="ECO:0000313" key="11">
    <source>
        <dbReference type="Proteomes" id="UP000467840"/>
    </source>
</evidence>
<dbReference type="PANTHER" id="PTHR47951">
    <property type="entry name" value="OS08G0547900 PROTEIN"/>
    <property type="match status" value="1"/>
</dbReference>
<dbReference type="GO" id="GO:0004497">
    <property type="term" value="F:monooxygenase activity"/>
    <property type="evidence" value="ECO:0007669"/>
    <property type="project" value="UniProtKB-KW"/>
</dbReference>
<dbReference type="PRINTS" id="PR00385">
    <property type="entry name" value="P450"/>
</dbReference>
<keyword evidence="6 8" id="KW-0408">Iron</keyword>
<evidence type="ECO:0000256" key="8">
    <source>
        <dbReference type="PIRSR" id="PIRSR602401-1"/>
    </source>
</evidence>
<dbReference type="AlphaFoldDB" id="A0A6A6LC25"/>
<proteinExistence type="inferred from homology"/>
<evidence type="ECO:0008006" key="12">
    <source>
        <dbReference type="Google" id="ProtNLM"/>
    </source>
</evidence>
<keyword evidence="3 8" id="KW-0349">Heme</keyword>
<dbReference type="PANTHER" id="PTHR47951:SF7">
    <property type="entry name" value="FLAVONOID 3',5'-HYDROXYLASE-LIKE ISOFORM X1"/>
    <property type="match status" value="1"/>
</dbReference>
<keyword evidence="11" id="KW-1185">Reference proteome</keyword>
<dbReference type="FunFam" id="1.10.630.10:FF:000126">
    <property type="entry name" value="Predicted protein"/>
    <property type="match status" value="1"/>
</dbReference>
<protein>
    <recommendedName>
        <fullName evidence="12">Cytochrome P450</fullName>
    </recommendedName>
</protein>
<dbReference type="InterPro" id="IPR017972">
    <property type="entry name" value="Cyt_P450_CS"/>
</dbReference>
<accession>A0A6A6LC25</accession>
<gene>
    <name evidence="10" type="ORF">GH714_029641</name>
</gene>
<dbReference type="Pfam" id="PF00067">
    <property type="entry name" value="p450"/>
    <property type="match status" value="1"/>
</dbReference>
<organism evidence="10 11">
    <name type="scientific">Hevea brasiliensis</name>
    <name type="common">Para rubber tree</name>
    <name type="synonym">Siphonia brasiliensis</name>
    <dbReference type="NCBI Taxonomy" id="3981"/>
    <lineage>
        <taxon>Eukaryota</taxon>
        <taxon>Viridiplantae</taxon>
        <taxon>Streptophyta</taxon>
        <taxon>Embryophyta</taxon>
        <taxon>Tracheophyta</taxon>
        <taxon>Spermatophyta</taxon>
        <taxon>Magnoliopsida</taxon>
        <taxon>eudicotyledons</taxon>
        <taxon>Gunneridae</taxon>
        <taxon>Pentapetalae</taxon>
        <taxon>rosids</taxon>
        <taxon>fabids</taxon>
        <taxon>Malpighiales</taxon>
        <taxon>Euphorbiaceae</taxon>
        <taxon>Crotonoideae</taxon>
        <taxon>Micrandreae</taxon>
        <taxon>Hevea</taxon>
    </lineage>
</organism>
<name>A0A6A6LC25_HEVBR</name>